<dbReference type="GO" id="GO:0009408">
    <property type="term" value="P:response to heat"/>
    <property type="evidence" value="ECO:0007669"/>
    <property type="project" value="TreeGrafter"/>
</dbReference>
<dbReference type="GO" id="GO:0005634">
    <property type="term" value="C:nucleus"/>
    <property type="evidence" value="ECO:0007669"/>
    <property type="project" value="TreeGrafter"/>
</dbReference>
<evidence type="ECO:0000313" key="4">
    <source>
        <dbReference type="EMBL" id="GMR42597.1"/>
    </source>
</evidence>
<evidence type="ECO:0000313" key="5">
    <source>
        <dbReference type="Proteomes" id="UP001328107"/>
    </source>
</evidence>
<dbReference type="PROSITE" id="PS01031">
    <property type="entry name" value="SHSP"/>
    <property type="match status" value="1"/>
</dbReference>
<evidence type="ECO:0000259" key="3">
    <source>
        <dbReference type="PROSITE" id="PS01031"/>
    </source>
</evidence>
<dbReference type="GO" id="GO:0051082">
    <property type="term" value="F:unfolded protein binding"/>
    <property type="evidence" value="ECO:0007669"/>
    <property type="project" value="TreeGrafter"/>
</dbReference>
<feature type="domain" description="SHSP" evidence="3">
    <location>
        <begin position="49"/>
        <end position="158"/>
    </location>
</feature>
<dbReference type="GO" id="GO:0005737">
    <property type="term" value="C:cytoplasm"/>
    <property type="evidence" value="ECO:0007669"/>
    <property type="project" value="TreeGrafter"/>
</dbReference>
<dbReference type="CDD" id="cd06526">
    <property type="entry name" value="metazoan_ACD"/>
    <property type="match status" value="1"/>
</dbReference>
<dbReference type="GO" id="GO:0042026">
    <property type="term" value="P:protein refolding"/>
    <property type="evidence" value="ECO:0007669"/>
    <property type="project" value="TreeGrafter"/>
</dbReference>
<dbReference type="InterPro" id="IPR008978">
    <property type="entry name" value="HSP20-like_chaperone"/>
</dbReference>
<dbReference type="GO" id="GO:0036498">
    <property type="term" value="P:IRE1-mediated unfolded protein response"/>
    <property type="evidence" value="ECO:0007669"/>
    <property type="project" value="TreeGrafter"/>
</dbReference>
<keyword evidence="5" id="KW-1185">Reference proteome</keyword>
<dbReference type="InterPro" id="IPR001436">
    <property type="entry name" value="Alpha-crystallin/sHSP_animal"/>
</dbReference>
<dbReference type="AlphaFoldDB" id="A0AAN4ZQI5"/>
<organism evidence="4 5">
    <name type="scientific">Pristionchus mayeri</name>
    <dbReference type="NCBI Taxonomy" id="1317129"/>
    <lineage>
        <taxon>Eukaryota</taxon>
        <taxon>Metazoa</taxon>
        <taxon>Ecdysozoa</taxon>
        <taxon>Nematoda</taxon>
        <taxon>Chromadorea</taxon>
        <taxon>Rhabditida</taxon>
        <taxon>Rhabditina</taxon>
        <taxon>Diplogasteromorpha</taxon>
        <taxon>Diplogasteroidea</taxon>
        <taxon>Neodiplogasteridae</taxon>
        <taxon>Pristionchus</taxon>
    </lineage>
</organism>
<reference evidence="5" key="1">
    <citation type="submission" date="2022-10" db="EMBL/GenBank/DDBJ databases">
        <title>Genome assembly of Pristionchus species.</title>
        <authorList>
            <person name="Yoshida K."/>
            <person name="Sommer R.J."/>
        </authorList>
    </citation>
    <scope>NUCLEOTIDE SEQUENCE [LARGE SCALE GENOMIC DNA]</scope>
    <source>
        <strain evidence="5">RS5460</strain>
    </source>
</reference>
<comment type="similarity">
    <text evidence="1 2">Belongs to the small heat shock protein (HSP20) family.</text>
</comment>
<dbReference type="PANTHER" id="PTHR45640">
    <property type="entry name" value="HEAT SHOCK PROTEIN HSP-12.2-RELATED"/>
    <property type="match status" value="1"/>
</dbReference>
<dbReference type="InterPro" id="IPR002068">
    <property type="entry name" value="A-crystallin/Hsp20_dom"/>
</dbReference>
<dbReference type="PRINTS" id="PR00299">
    <property type="entry name" value="ACRYSTALLIN"/>
</dbReference>
<gene>
    <name evidence="4" type="ORF">PMAYCL1PPCAC_12792</name>
</gene>
<dbReference type="Proteomes" id="UP001328107">
    <property type="component" value="Unassembled WGS sequence"/>
</dbReference>
<proteinExistence type="inferred from homology"/>
<protein>
    <recommendedName>
        <fullName evidence="3">SHSP domain-containing protein</fullName>
    </recommendedName>
</protein>
<feature type="non-terminal residue" evidence="4">
    <location>
        <position position="1"/>
    </location>
</feature>
<dbReference type="PANTHER" id="PTHR45640:SF32">
    <property type="entry name" value="STRESS-INDUCED PROTEIN 1"/>
    <property type="match status" value="1"/>
</dbReference>
<evidence type="ECO:0000256" key="1">
    <source>
        <dbReference type="PROSITE-ProRule" id="PRU00285"/>
    </source>
</evidence>
<dbReference type="SUPFAM" id="SSF49764">
    <property type="entry name" value="HSP20-like chaperones"/>
    <property type="match status" value="1"/>
</dbReference>
<dbReference type="EMBL" id="BTRK01000003">
    <property type="protein sequence ID" value="GMR42597.1"/>
    <property type="molecule type" value="Genomic_DNA"/>
</dbReference>
<accession>A0AAN4ZQI5</accession>
<sequence length="158" mass="17616">STSIYSAMSLIGYTPFVRSILRAFDQMINDDLLSSSLSVFPYWRNVPAEHSLNLGATLGEVRDNSKKFAVSVDVSHFKPDEIKVNLTGNELTIEGNHEEKNDECGTIQRSFVRNYILPDDSNLESLRSTLSDKGHLTIEAPKKTQSLTQSRAIPITRG</sequence>
<evidence type="ECO:0000256" key="2">
    <source>
        <dbReference type="RuleBase" id="RU003616"/>
    </source>
</evidence>
<dbReference type="Gene3D" id="2.60.40.790">
    <property type="match status" value="1"/>
</dbReference>
<name>A0AAN4ZQI5_9BILA</name>
<comment type="caution">
    <text evidence="4">The sequence shown here is derived from an EMBL/GenBank/DDBJ whole genome shotgun (WGS) entry which is preliminary data.</text>
</comment>
<dbReference type="Pfam" id="PF00011">
    <property type="entry name" value="HSP20"/>
    <property type="match status" value="1"/>
</dbReference>